<dbReference type="STRING" id="355243.SAMN03080615_03368"/>
<protein>
    <recommendedName>
        <fullName evidence="3">Sulfotransferase domain-containing protein</fullName>
    </recommendedName>
</protein>
<evidence type="ECO:0000313" key="2">
    <source>
        <dbReference type="Proteomes" id="UP000198749"/>
    </source>
</evidence>
<dbReference type="OrthoDB" id="3760425at2"/>
<dbReference type="SUPFAM" id="SSF52540">
    <property type="entry name" value="P-loop containing nucleoside triphosphate hydrolases"/>
    <property type="match status" value="1"/>
</dbReference>
<evidence type="ECO:0008006" key="3">
    <source>
        <dbReference type="Google" id="ProtNLM"/>
    </source>
</evidence>
<dbReference type="RefSeq" id="WP_091360536.1">
    <property type="nucleotide sequence ID" value="NZ_AP025284.1"/>
</dbReference>
<keyword evidence="2" id="KW-1185">Reference proteome</keyword>
<dbReference type="InterPro" id="IPR027417">
    <property type="entry name" value="P-loop_NTPase"/>
</dbReference>
<dbReference type="EMBL" id="FOGB01000012">
    <property type="protein sequence ID" value="SEQ95269.1"/>
    <property type="molecule type" value="Genomic_DNA"/>
</dbReference>
<sequence length="462" mass="52673">MIRKIFDKYKEGRTFSKPRLRGSNLCYSDYDIVIHIGAPKTGSSALQAFFLNNRDALLSCGYYYPEHGVDDNNVSGGHSVVGVNLIKKDFISASRFVDEWVVQAKERNKTLLISAESLYSKPRMLKSILENYRVGIVAYFRDPIELLISNYNQAVKRHFATIDLKGFAKNVLVNESDGYSGLIFSLWAECFGKDNVCLLPYGEGFFPEGKIEFSFLDLLGVSKLQRKSFKYHSKRINVSYTSGALEYKRLVNCLFDKDESDFFRRVDNCLQKYSDLNNKGAEKPILLLGEDVFFALIEKFKLSNKYLIDNFFGGVAGDFLSYNDQYDIGEELYIKNSCLSDVVQTAFNDCSELVVKVRDRVGKRLAEGPANYAILKLADLLDVEFNEGNYRGHFFNEGQMKVLLSDKSKEADLLREIAVSLERDAKYNDAYQVICRAADVRKDGVGIFKIKDRLEKILENKQ</sequence>
<gene>
    <name evidence="1" type="ORF">SAMN03080615_03368</name>
</gene>
<name>A0A1H9K821_9GAMM</name>
<dbReference type="Gene3D" id="3.40.50.300">
    <property type="entry name" value="P-loop containing nucleotide triphosphate hydrolases"/>
    <property type="match status" value="1"/>
</dbReference>
<dbReference type="AlphaFoldDB" id="A0A1H9K821"/>
<evidence type="ECO:0000313" key="1">
    <source>
        <dbReference type="EMBL" id="SEQ95269.1"/>
    </source>
</evidence>
<dbReference type="Proteomes" id="UP000198749">
    <property type="component" value="Unassembled WGS sequence"/>
</dbReference>
<reference evidence="2" key="1">
    <citation type="submission" date="2016-10" db="EMBL/GenBank/DDBJ databases">
        <authorList>
            <person name="Varghese N."/>
            <person name="Submissions S."/>
        </authorList>
    </citation>
    <scope>NUCLEOTIDE SEQUENCE [LARGE SCALE GENOMIC DNA]</scope>
    <source>
        <strain evidence="2">DSM 18887</strain>
    </source>
</reference>
<proteinExistence type="predicted"/>
<organism evidence="1 2">
    <name type="scientific">Amphritea atlantica</name>
    <dbReference type="NCBI Taxonomy" id="355243"/>
    <lineage>
        <taxon>Bacteria</taxon>
        <taxon>Pseudomonadati</taxon>
        <taxon>Pseudomonadota</taxon>
        <taxon>Gammaproteobacteria</taxon>
        <taxon>Oceanospirillales</taxon>
        <taxon>Oceanospirillaceae</taxon>
        <taxon>Amphritea</taxon>
    </lineage>
</organism>
<accession>A0A1H9K821</accession>